<feature type="transmembrane region" description="Helical" evidence="1">
    <location>
        <begin position="27"/>
        <end position="48"/>
    </location>
</feature>
<keyword evidence="1" id="KW-1133">Transmembrane helix</keyword>
<keyword evidence="3" id="KW-1185">Reference proteome</keyword>
<feature type="transmembrane region" description="Helical" evidence="1">
    <location>
        <begin position="164"/>
        <end position="182"/>
    </location>
</feature>
<comment type="caution">
    <text evidence="2">The sequence shown here is derived from an EMBL/GenBank/DDBJ whole genome shotgun (WGS) entry which is preliminary data.</text>
</comment>
<accession>A0AAD4DI57</accession>
<dbReference type="InterPro" id="IPR021362">
    <property type="entry name" value="DUF2834"/>
</dbReference>
<dbReference type="AlphaFoldDB" id="A0AAD4DI57"/>
<feature type="transmembrane region" description="Helical" evidence="1">
    <location>
        <begin position="228"/>
        <end position="245"/>
    </location>
</feature>
<organism evidence="2 3">
    <name type="scientific">Linnemannia exigua</name>
    <dbReference type="NCBI Taxonomy" id="604196"/>
    <lineage>
        <taxon>Eukaryota</taxon>
        <taxon>Fungi</taxon>
        <taxon>Fungi incertae sedis</taxon>
        <taxon>Mucoromycota</taxon>
        <taxon>Mortierellomycotina</taxon>
        <taxon>Mortierellomycetes</taxon>
        <taxon>Mortierellales</taxon>
        <taxon>Mortierellaceae</taxon>
        <taxon>Linnemannia</taxon>
    </lineage>
</organism>
<feature type="transmembrane region" description="Helical" evidence="1">
    <location>
        <begin position="116"/>
        <end position="135"/>
    </location>
</feature>
<protein>
    <submittedName>
        <fullName evidence="2">Uncharacterized protein</fullName>
    </submittedName>
</protein>
<feature type="transmembrane region" description="Helical" evidence="1">
    <location>
        <begin position="299"/>
        <end position="324"/>
    </location>
</feature>
<feature type="transmembrane region" description="Helical" evidence="1">
    <location>
        <begin position="60"/>
        <end position="78"/>
    </location>
</feature>
<gene>
    <name evidence="2" type="ORF">BGZ95_003314</name>
</gene>
<feature type="transmembrane region" description="Helical" evidence="1">
    <location>
        <begin position="202"/>
        <end position="221"/>
    </location>
</feature>
<dbReference type="EMBL" id="JAAAIL010000175">
    <property type="protein sequence ID" value="KAG0278725.1"/>
    <property type="molecule type" value="Genomic_DNA"/>
</dbReference>
<keyword evidence="1" id="KW-0812">Transmembrane</keyword>
<evidence type="ECO:0000256" key="1">
    <source>
        <dbReference type="SAM" id="Phobius"/>
    </source>
</evidence>
<dbReference type="Proteomes" id="UP001194580">
    <property type="component" value="Unassembled WGS sequence"/>
</dbReference>
<name>A0AAD4DI57_9FUNG</name>
<evidence type="ECO:0000313" key="2">
    <source>
        <dbReference type="EMBL" id="KAG0278725.1"/>
    </source>
</evidence>
<feature type="transmembrane region" description="Helical" evidence="1">
    <location>
        <begin position="265"/>
        <end position="287"/>
    </location>
</feature>
<sequence length="376" mass="41917">MSTPTDTTSPLGPGAGAGAETAVDSTLYYKAVGSIALYFTTVISALVICIARTRFTASNAIYILIAVSSLFITWYYILSFFQNEYVTLGSDLNRFILESDLFVQAYAIVTNTLPKWWWSSQLLLLTGTALTCWSVEGQTLRLEKESYNATKTASQKKAKWTPTWWFVLLGFFGSMSVGGPLFLAQLDPNPKATRAQTRTVPFLLAVLILLGEVSVIATPFFPSMSREFTLNLIATHFLFLVPSLLTFNPEHHSKGLFSTFSLPRLYFILSIIGLGSHMFYTAPFLFMPIMKPMVLYNALFFNHCQTSISADMILNNVLAAVFMLQSSKQLKKLNVGIALTLALPVLSVSTVLPLYLGWRERQLVVKKTVRDEKKKT</sequence>
<feature type="transmembrane region" description="Helical" evidence="1">
    <location>
        <begin position="336"/>
        <end position="358"/>
    </location>
</feature>
<keyword evidence="1" id="KW-0472">Membrane</keyword>
<evidence type="ECO:0000313" key="3">
    <source>
        <dbReference type="Proteomes" id="UP001194580"/>
    </source>
</evidence>
<dbReference type="Pfam" id="PF11196">
    <property type="entry name" value="DUF2834"/>
    <property type="match status" value="1"/>
</dbReference>
<proteinExistence type="predicted"/>
<reference evidence="2" key="1">
    <citation type="journal article" date="2020" name="Fungal Divers.">
        <title>Resolving the Mortierellaceae phylogeny through synthesis of multi-gene phylogenetics and phylogenomics.</title>
        <authorList>
            <person name="Vandepol N."/>
            <person name="Liber J."/>
            <person name="Desiro A."/>
            <person name="Na H."/>
            <person name="Kennedy M."/>
            <person name="Barry K."/>
            <person name="Grigoriev I.V."/>
            <person name="Miller A.N."/>
            <person name="O'Donnell K."/>
            <person name="Stajich J.E."/>
            <person name="Bonito G."/>
        </authorList>
    </citation>
    <scope>NUCLEOTIDE SEQUENCE</scope>
    <source>
        <strain evidence="2">NRRL 28262</strain>
    </source>
</reference>